<sequence>MCRICRSRLCCENGTCGPAQGCYNKCGYRGCTRTNSGYPDKVPGDDDNDDDDDDDDYRSKSFKTSPTLNNNNRAINEVSILNTRIKTKQMLPSRHDTLSGCLITKLKSTTNISLNIFSMVINLSNNIINSHRVSS</sequence>
<keyword evidence="3" id="KW-1185">Reference proteome</keyword>
<dbReference type="AlphaFoldDB" id="A0AAD9J723"/>
<accession>A0AAD9J723</accession>
<organism evidence="2 3">
    <name type="scientific">Paralvinella palmiformis</name>
    <dbReference type="NCBI Taxonomy" id="53620"/>
    <lineage>
        <taxon>Eukaryota</taxon>
        <taxon>Metazoa</taxon>
        <taxon>Spiralia</taxon>
        <taxon>Lophotrochozoa</taxon>
        <taxon>Annelida</taxon>
        <taxon>Polychaeta</taxon>
        <taxon>Sedentaria</taxon>
        <taxon>Canalipalpata</taxon>
        <taxon>Terebellida</taxon>
        <taxon>Terebelliformia</taxon>
        <taxon>Alvinellidae</taxon>
        <taxon>Paralvinella</taxon>
    </lineage>
</organism>
<evidence type="ECO:0000256" key="1">
    <source>
        <dbReference type="SAM" id="MobiDB-lite"/>
    </source>
</evidence>
<name>A0AAD9J723_9ANNE</name>
<gene>
    <name evidence="2" type="ORF">LSH36_547g01011</name>
</gene>
<proteinExistence type="predicted"/>
<reference evidence="2" key="1">
    <citation type="journal article" date="2023" name="Mol. Biol. Evol.">
        <title>Third-Generation Sequencing Reveals the Adaptive Role of the Epigenome in Three Deep-Sea Polychaetes.</title>
        <authorList>
            <person name="Perez M."/>
            <person name="Aroh O."/>
            <person name="Sun Y."/>
            <person name="Lan Y."/>
            <person name="Juniper S.K."/>
            <person name="Young C.R."/>
            <person name="Angers B."/>
            <person name="Qian P.Y."/>
        </authorList>
    </citation>
    <scope>NUCLEOTIDE SEQUENCE</scope>
    <source>
        <strain evidence="2">P08H-3</strain>
    </source>
</reference>
<evidence type="ECO:0000313" key="2">
    <source>
        <dbReference type="EMBL" id="KAK2147554.1"/>
    </source>
</evidence>
<feature type="region of interest" description="Disordered" evidence="1">
    <location>
        <begin position="34"/>
        <end position="70"/>
    </location>
</feature>
<dbReference type="Proteomes" id="UP001208570">
    <property type="component" value="Unassembled WGS sequence"/>
</dbReference>
<dbReference type="EMBL" id="JAODUP010000547">
    <property type="protein sequence ID" value="KAK2147554.1"/>
    <property type="molecule type" value="Genomic_DNA"/>
</dbReference>
<comment type="caution">
    <text evidence="2">The sequence shown here is derived from an EMBL/GenBank/DDBJ whole genome shotgun (WGS) entry which is preliminary data.</text>
</comment>
<protein>
    <submittedName>
        <fullName evidence="2">Uncharacterized protein</fullName>
    </submittedName>
</protein>
<evidence type="ECO:0000313" key="3">
    <source>
        <dbReference type="Proteomes" id="UP001208570"/>
    </source>
</evidence>
<feature type="compositionally biased region" description="Acidic residues" evidence="1">
    <location>
        <begin position="45"/>
        <end position="56"/>
    </location>
</feature>